<gene>
    <name evidence="1" type="ORF">GCM10007103_21750</name>
</gene>
<dbReference type="GO" id="GO:0015627">
    <property type="term" value="C:type II protein secretion system complex"/>
    <property type="evidence" value="ECO:0007669"/>
    <property type="project" value="TreeGrafter"/>
</dbReference>
<reference evidence="1" key="1">
    <citation type="journal article" date="2014" name="Int. J. Syst. Evol. Microbiol.">
        <title>Complete genome sequence of Corynebacterium casei LMG S-19264T (=DSM 44701T), isolated from a smear-ripened cheese.</title>
        <authorList>
            <consortium name="US DOE Joint Genome Institute (JGI-PGF)"/>
            <person name="Walter F."/>
            <person name="Albersmeier A."/>
            <person name="Kalinowski J."/>
            <person name="Ruckert C."/>
        </authorList>
    </citation>
    <scope>NUCLEOTIDE SEQUENCE</scope>
    <source>
        <strain evidence="1">KCTC 12719</strain>
    </source>
</reference>
<dbReference type="SUPFAM" id="SSF47781">
    <property type="entry name" value="RuvA domain 2-like"/>
    <property type="match status" value="1"/>
</dbReference>
<protein>
    <recommendedName>
        <fullName evidence="3">Helix-hairpin-helix domain-containing protein</fullName>
    </recommendedName>
</protein>
<evidence type="ECO:0008006" key="3">
    <source>
        <dbReference type="Google" id="ProtNLM"/>
    </source>
</evidence>
<dbReference type="InterPro" id="IPR010994">
    <property type="entry name" value="RuvA_2-like"/>
</dbReference>
<name>A0A918SG49_9FLAO</name>
<dbReference type="EMBL" id="BMXB01000008">
    <property type="protein sequence ID" value="GHA39963.1"/>
    <property type="molecule type" value="Genomic_DNA"/>
</dbReference>
<evidence type="ECO:0000313" key="1">
    <source>
        <dbReference type="EMBL" id="GHA39963.1"/>
    </source>
</evidence>
<comment type="caution">
    <text evidence="1">The sequence shown here is derived from an EMBL/GenBank/DDBJ whole genome shotgun (WGS) entry which is preliminary data.</text>
</comment>
<dbReference type="Gene3D" id="1.10.150.280">
    <property type="entry name" value="AF1531-like domain"/>
    <property type="match status" value="1"/>
</dbReference>
<dbReference type="Proteomes" id="UP000610456">
    <property type="component" value="Unassembled WGS sequence"/>
</dbReference>
<dbReference type="RefSeq" id="WP_189604782.1">
    <property type="nucleotide sequence ID" value="NZ_BMXB01000008.1"/>
</dbReference>
<dbReference type="AlphaFoldDB" id="A0A918SG49"/>
<dbReference type="PANTHER" id="PTHR21180">
    <property type="entry name" value="ENDONUCLEASE/EXONUCLEASE/PHOSPHATASE FAMILY DOMAIN-CONTAINING PROTEIN 1"/>
    <property type="match status" value="1"/>
</dbReference>
<accession>A0A918SG49</accession>
<dbReference type="PANTHER" id="PTHR21180:SF32">
    <property type="entry name" value="ENDONUCLEASE_EXONUCLEASE_PHOSPHATASE FAMILY DOMAIN-CONTAINING PROTEIN 1"/>
    <property type="match status" value="1"/>
</dbReference>
<evidence type="ECO:0000313" key="2">
    <source>
        <dbReference type="Proteomes" id="UP000610456"/>
    </source>
</evidence>
<dbReference type="InterPro" id="IPR051675">
    <property type="entry name" value="Endo/Exo/Phosphatase_dom_1"/>
</dbReference>
<organism evidence="1 2">
    <name type="scientific">Salinimicrobium marinum</name>
    <dbReference type="NCBI Taxonomy" id="680283"/>
    <lineage>
        <taxon>Bacteria</taxon>
        <taxon>Pseudomonadati</taxon>
        <taxon>Bacteroidota</taxon>
        <taxon>Flavobacteriia</taxon>
        <taxon>Flavobacteriales</taxon>
        <taxon>Flavobacteriaceae</taxon>
        <taxon>Salinimicrobium</taxon>
    </lineage>
</organism>
<sequence length="122" mass="13914">MNTAEDFQKVTGVSDSILKQMTPLFTLLEWATRSQERASTNGKNSLPFEKLDINQVTPEDLRKMNGVGIVLSQRIVNYRESLGGFNQEIQLKDLYGLSPEVVERISRQFTVREPVVKKQDLN</sequence>
<keyword evidence="2" id="KW-1185">Reference proteome</keyword>
<dbReference type="GO" id="GO:0015628">
    <property type="term" value="P:protein secretion by the type II secretion system"/>
    <property type="evidence" value="ECO:0007669"/>
    <property type="project" value="TreeGrafter"/>
</dbReference>
<reference evidence="1" key="2">
    <citation type="submission" date="2020-09" db="EMBL/GenBank/DDBJ databases">
        <authorList>
            <person name="Sun Q."/>
            <person name="Kim S."/>
        </authorList>
    </citation>
    <scope>NUCLEOTIDE SEQUENCE</scope>
    <source>
        <strain evidence="1">KCTC 12719</strain>
    </source>
</reference>
<dbReference type="Pfam" id="PF12836">
    <property type="entry name" value="HHH_3"/>
    <property type="match status" value="1"/>
</dbReference>
<proteinExistence type="predicted"/>